<accession>A0A937RTD0</accession>
<reference evidence="2" key="1">
    <citation type="submission" date="2020-12" db="EMBL/GenBank/DDBJ databases">
        <title>Genomic characterization of non-nitrogen-fixing Frankia strains.</title>
        <authorList>
            <person name="Carlos-Shanley C."/>
            <person name="Guerra T."/>
            <person name="Hahn D."/>
        </authorList>
    </citation>
    <scope>NUCLEOTIDE SEQUENCE</scope>
    <source>
        <strain evidence="2">CN6</strain>
    </source>
</reference>
<sequence>MDAGYAAVIGGGTLAEFDQLAGAPATPLDPASARLVGPTYGVHLDATAVATSFEDGLLFETMKTHLHPDDVSMNLRGAHPASPGHELVLAHVPVGVHLPEPGNGYDRTPLYAGWQVVVDGTLRSITDNGTPPLIGTGSIIVVSVPRGSDAYLSATDEGGTQMISLRTGEPRTTP</sequence>
<comment type="caution">
    <text evidence="2">The sequence shown here is derived from an EMBL/GenBank/DDBJ whole genome shotgun (WGS) entry which is preliminary data.</text>
</comment>
<evidence type="ECO:0000256" key="1">
    <source>
        <dbReference type="SAM" id="MobiDB-lite"/>
    </source>
</evidence>
<name>A0A937RTD0_9ACTN</name>
<organism evidence="2 3">
    <name type="scientific">Frankia nepalensis</name>
    <dbReference type="NCBI Taxonomy" id="1836974"/>
    <lineage>
        <taxon>Bacteria</taxon>
        <taxon>Bacillati</taxon>
        <taxon>Actinomycetota</taxon>
        <taxon>Actinomycetes</taxon>
        <taxon>Frankiales</taxon>
        <taxon>Frankiaceae</taxon>
        <taxon>Frankia</taxon>
    </lineage>
</organism>
<feature type="region of interest" description="Disordered" evidence="1">
    <location>
        <begin position="153"/>
        <end position="174"/>
    </location>
</feature>
<proteinExistence type="predicted"/>
<evidence type="ECO:0000313" key="2">
    <source>
        <dbReference type="EMBL" id="MBL7632423.1"/>
    </source>
</evidence>
<dbReference type="AlphaFoldDB" id="A0A937RTD0"/>
<gene>
    <name evidence="2" type="ORF">I7412_35760</name>
</gene>
<protein>
    <submittedName>
        <fullName evidence="2">Uncharacterized protein</fullName>
    </submittedName>
</protein>
<dbReference type="Proteomes" id="UP000604475">
    <property type="component" value="Unassembled WGS sequence"/>
</dbReference>
<evidence type="ECO:0000313" key="3">
    <source>
        <dbReference type="Proteomes" id="UP000604475"/>
    </source>
</evidence>
<dbReference type="EMBL" id="JAEACQ010000322">
    <property type="protein sequence ID" value="MBL7632423.1"/>
    <property type="molecule type" value="Genomic_DNA"/>
</dbReference>
<keyword evidence="3" id="KW-1185">Reference proteome</keyword>